<evidence type="ECO:0000313" key="3">
    <source>
        <dbReference type="RefSeq" id="XP_065664943.1"/>
    </source>
</evidence>
<dbReference type="SUPFAM" id="SSF57302">
    <property type="entry name" value="Snake toxin-like"/>
    <property type="match status" value="1"/>
</dbReference>
<dbReference type="RefSeq" id="XP_065664943.1">
    <property type="nucleotide sequence ID" value="XM_065808871.1"/>
</dbReference>
<keyword evidence="1" id="KW-0732">Signal</keyword>
<name>A0ABM4CSQ2_HYDVU</name>
<organism evidence="2 3">
    <name type="scientific">Hydra vulgaris</name>
    <name type="common">Hydra</name>
    <name type="synonym">Hydra attenuata</name>
    <dbReference type="NCBI Taxonomy" id="6087"/>
    <lineage>
        <taxon>Eukaryota</taxon>
        <taxon>Metazoa</taxon>
        <taxon>Cnidaria</taxon>
        <taxon>Hydrozoa</taxon>
        <taxon>Hydroidolina</taxon>
        <taxon>Anthoathecata</taxon>
        <taxon>Aplanulata</taxon>
        <taxon>Hydridae</taxon>
        <taxon>Hydra</taxon>
    </lineage>
</organism>
<proteinExistence type="predicted"/>
<sequence length="576" mass="65569">MKTLMFLLMITVFKNAGSVNSLMEEPHDYTISFFQFDPTELGVEKKESKKDIKPSDIFSNKNVSHTNKSNTHLNKTLLHNIKNKNVTLNNVNSTKINSKKPIIKLVTDFAKNTSKIHPDKNRPNTTKHKMATLSNFETFFENHHNFYRSDVLNPNPRPSVELALHNLHLPKSIVGKKPNTLFTSNHTFLENAHNSLIKASQNIIVKHENTSYVLEDLPSKQEGPMKKIDTALNKNTVSKLIKKEDNLLLLNTTLKHNITSKPVNHIKETTVLKKHNSSDSNKNNTNIINKKTQLSKLEKDKKVNKEILEAAKKIVPVKNTVKPFPNIKNVSFSQAAELQKRNVTSQFIATNEDALNHGLAIKNEDQKNKNHIVTEYLRVESNQKNKNFHAKLPVDEVDEFRSTISKHRESVAKFIPLYKNISKKDRTMSFQRGLLKHPEHKMFPKCHTCQQNSTYAQCVKSSTLLDCNKGLNNICFTRSTKKYGTISYEMGCADHKQCNDARAFPCKDGSNACFTCCQFDRCNSSPHHGEFELDSLNMDELVSLDASEAKSHASSCTFNWIWVLGGTFLSLMLFFV</sequence>
<protein>
    <submittedName>
        <fullName evidence="3 4">Uncharacterized protein LOC100198516 isoform X3</fullName>
    </submittedName>
</protein>
<feature type="signal peptide" evidence="1">
    <location>
        <begin position="1"/>
        <end position="16"/>
    </location>
</feature>
<dbReference type="GeneID" id="100198516"/>
<evidence type="ECO:0000313" key="4">
    <source>
        <dbReference type="RefSeq" id="XP_065664944.1"/>
    </source>
</evidence>
<feature type="chain" id="PRO_5045025974" evidence="1">
    <location>
        <begin position="17"/>
        <end position="576"/>
    </location>
</feature>
<reference evidence="3 4" key="1">
    <citation type="submission" date="2025-05" db="UniProtKB">
        <authorList>
            <consortium name="RefSeq"/>
        </authorList>
    </citation>
    <scope>IDENTIFICATION</scope>
</reference>
<evidence type="ECO:0000256" key="1">
    <source>
        <dbReference type="SAM" id="SignalP"/>
    </source>
</evidence>
<accession>A0ABM4CSQ2</accession>
<dbReference type="RefSeq" id="XP_065664944.1">
    <property type="nucleotide sequence ID" value="XM_065808872.1"/>
</dbReference>
<dbReference type="Proteomes" id="UP001652625">
    <property type="component" value="Chromosome 11"/>
</dbReference>
<gene>
    <name evidence="3 4" type="primary">LOC100198516</name>
</gene>
<evidence type="ECO:0000313" key="2">
    <source>
        <dbReference type="Proteomes" id="UP001652625"/>
    </source>
</evidence>
<dbReference type="InterPro" id="IPR045860">
    <property type="entry name" value="Snake_toxin-like_sf"/>
</dbReference>
<keyword evidence="2" id="KW-1185">Reference proteome</keyword>